<feature type="transmembrane region" description="Helical" evidence="1">
    <location>
        <begin position="105"/>
        <end position="126"/>
    </location>
</feature>
<dbReference type="InterPro" id="IPR003675">
    <property type="entry name" value="Rce1/LyrA-like_dom"/>
</dbReference>
<dbReference type="Pfam" id="PF02517">
    <property type="entry name" value="Rce1-like"/>
    <property type="match status" value="1"/>
</dbReference>
<dbReference type="Proteomes" id="UP000001732">
    <property type="component" value="Chromosome"/>
</dbReference>
<accession>B5Y6H7</accession>
<proteinExistence type="predicted"/>
<dbReference type="GO" id="GO:0006508">
    <property type="term" value="P:proteolysis"/>
    <property type="evidence" value="ECO:0007669"/>
    <property type="project" value="UniProtKB-KW"/>
</dbReference>
<keyword evidence="1" id="KW-0812">Transmembrane</keyword>
<feature type="transmembrane region" description="Helical" evidence="1">
    <location>
        <begin position="31"/>
        <end position="52"/>
    </location>
</feature>
<feature type="transmembrane region" description="Helical" evidence="1">
    <location>
        <begin position="172"/>
        <end position="193"/>
    </location>
</feature>
<reference evidence="4" key="1">
    <citation type="submission" date="2008-08" db="EMBL/GenBank/DDBJ databases">
        <title>The complete genome sequence of Coprothermobacter proteolyticus strain ATCC 5245 / DSM 5265 / BT.</title>
        <authorList>
            <person name="Dodson R.J."/>
            <person name="Durkin A.S."/>
            <person name="Wu M."/>
            <person name="Eisen J."/>
            <person name="Sutton G."/>
        </authorList>
    </citation>
    <scope>NUCLEOTIDE SEQUENCE [LARGE SCALE GENOMIC DNA]</scope>
    <source>
        <strain evidence="4">ATCC 35245 / DSM 5265 / OCM 4 / BT</strain>
    </source>
</reference>
<dbReference type="GO" id="GO:0004175">
    <property type="term" value="F:endopeptidase activity"/>
    <property type="evidence" value="ECO:0007669"/>
    <property type="project" value="UniProtKB-ARBA"/>
</dbReference>
<evidence type="ECO:0000256" key="1">
    <source>
        <dbReference type="SAM" id="Phobius"/>
    </source>
</evidence>
<dbReference type="STRING" id="309798.COPRO5265_0002"/>
<dbReference type="AlphaFoldDB" id="B5Y6H7"/>
<evidence type="ECO:0000313" key="3">
    <source>
        <dbReference type="EMBL" id="ACI18233.1"/>
    </source>
</evidence>
<feature type="domain" description="CAAX prenyl protease 2/Lysostaphin resistance protein A-like" evidence="2">
    <location>
        <begin position="105"/>
        <end position="208"/>
    </location>
</feature>
<keyword evidence="1" id="KW-0472">Membrane</keyword>
<dbReference type="GO" id="GO:0080120">
    <property type="term" value="P:CAAX-box protein maturation"/>
    <property type="evidence" value="ECO:0007669"/>
    <property type="project" value="UniProtKB-ARBA"/>
</dbReference>
<keyword evidence="3" id="KW-0645">Protease</keyword>
<name>B5Y6H7_COPPD</name>
<dbReference type="KEGG" id="cpo:COPRO5265_0002"/>
<feature type="transmembrane region" description="Helical" evidence="1">
    <location>
        <begin position="147"/>
        <end position="166"/>
    </location>
</feature>
<dbReference type="eggNOG" id="COG1266">
    <property type="taxonomic scope" value="Bacteria"/>
</dbReference>
<keyword evidence="4" id="KW-1185">Reference proteome</keyword>
<feature type="transmembrane region" description="Helical" evidence="1">
    <location>
        <begin position="73"/>
        <end position="93"/>
    </location>
</feature>
<protein>
    <submittedName>
        <fullName evidence="3">Caax amino protease family</fullName>
    </submittedName>
</protein>
<keyword evidence="3" id="KW-0378">Hydrolase</keyword>
<evidence type="ECO:0000313" key="4">
    <source>
        <dbReference type="Proteomes" id="UP000001732"/>
    </source>
</evidence>
<dbReference type="EMBL" id="CP001145">
    <property type="protein sequence ID" value="ACI18233.1"/>
    <property type="molecule type" value="Genomic_DNA"/>
</dbReference>
<evidence type="ECO:0000259" key="2">
    <source>
        <dbReference type="Pfam" id="PF02517"/>
    </source>
</evidence>
<gene>
    <name evidence="3" type="ordered locus">COPRO5265_0002</name>
</gene>
<feature type="transmembrane region" description="Helical" evidence="1">
    <location>
        <begin position="200"/>
        <end position="217"/>
    </location>
</feature>
<sequence length="272" mass="30327">MLVTLIVFLSLGAASSILQNHFADRMAQGYLMEYCLSTAIVQVLLSLLVMWIMKRNNLFYKNEFTSKGLWKGLKLGWLAYIFAVLLFSLNYMGQDKTLFITPNPLYVLIVLFSALATGFLEEILVRGFVLNAINVKLLNVKDGTKKAMLWSSMIFALAHFFNLVMNPNFLPVLANVIQAFMLGLYLAAIYVLSENLLAPSIIHGLIDFASFIFYAILSPEALSKMMSGTQAAVSSGQILVTFFVQIAITVPFLIAALLMMKNVKQKVPKEVI</sequence>
<feature type="transmembrane region" description="Helical" evidence="1">
    <location>
        <begin position="237"/>
        <end position="259"/>
    </location>
</feature>
<reference evidence="3 4" key="2">
    <citation type="journal article" date="2014" name="Genome Announc.">
        <title>Complete Genome Sequence of Coprothermobacter proteolyticus DSM 5265.</title>
        <authorList>
            <person name="Alexiev A."/>
            <person name="Coil D.A."/>
            <person name="Badger J.H."/>
            <person name="Enticknap J."/>
            <person name="Ward N."/>
            <person name="Robb F.T."/>
            <person name="Eisen J.A."/>
        </authorList>
    </citation>
    <scope>NUCLEOTIDE SEQUENCE [LARGE SCALE GENOMIC DNA]</scope>
    <source>
        <strain evidence="4">ATCC 35245 / DSM 5265 / OCM 4 / BT</strain>
    </source>
</reference>
<organism evidence="3 4">
    <name type="scientific">Coprothermobacter proteolyticus (strain ATCC 35245 / DSM 5265 / OCM 4 / BT)</name>
    <dbReference type="NCBI Taxonomy" id="309798"/>
    <lineage>
        <taxon>Bacteria</taxon>
        <taxon>Pseudomonadati</taxon>
        <taxon>Coprothermobacterota</taxon>
        <taxon>Coprothermobacteria</taxon>
        <taxon>Coprothermobacterales</taxon>
        <taxon>Coprothermobacteraceae</taxon>
        <taxon>Coprothermobacter</taxon>
    </lineage>
</organism>
<keyword evidence="1" id="KW-1133">Transmembrane helix</keyword>